<accession>A0ABU2XII1</accession>
<feature type="domain" description="Response regulatory" evidence="2">
    <location>
        <begin position="490"/>
        <end position="608"/>
    </location>
</feature>
<evidence type="ECO:0000313" key="4">
    <source>
        <dbReference type="Proteomes" id="UP001180754"/>
    </source>
</evidence>
<sequence length="609" mass="67487">MTDSAGSGEWTTFSLLNDEPVAAEPDDQLGAGLVAKRLAQLLLTSRASTPFTLAVDAGWGMGKSSLMRLVDAELQKEPGVHTVWYNAWTSTGADALEGLIKSVLMRFDRRVLRRGLRRATDQRALIRAARALLVLLAGPLGVSRLVDELWSNLSAKPEARNDMRDAIKDLTREWAETGEFTPRRMLVVFIDDLDRCSEETVLAVCEAVKVYLDVPGLAFAIGGDRSALGPNGLLRDLSPAGAAFMEKIFQTSYRVPAADGRDFEAYIRRCMRATGIHRVVDDELVPLLAERSGRNPRRVKRLLNGFVLEATLNPMWAGFGSEAVIRTLLLQYFYADFYRMMADPGPGAGDVVAEFRRYREVRRILLAGPGAAVVGDDRKAQRMFEEYEVAPPHSLDQDTPVAALARLEQYLPSGFPALTTDQAFISLLDELLRLPRSAELLMAIRNGPKDRVPSTLSQLVDVEVNMEMDTAEEYAGLERGATPTRLGGLRILWVDDRPENNTDLVGLLMEWGAGEVDIARNQEEADRAIAARPPDLLISDVSRGRAAEAGFTYVERLVREGRYRGDVVFFTGRVTPAREARARELNALGITTDPYQLLRLVDEAADRRR</sequence>
<dbReference type="Pfam" id="PF07693">
    <property type="entry name" value="KAP_NTPase"/>
    <property type="match status" value="1"/>
</dbReference>
<reference evidence="3" key="1">
    <citation type="submission" date="2024-05" db="EMBL/GenBank/DDBJ databases">
        <title>30 novel species of actinomycetes from the DSMZ collection.</title>
        <authorList>
            <person name="Nouioui I."/>
        </authorList>
    </citation>
    <scope>NUCLEOTIDE SEQUENCE</scope>
    <source>
        <strain evidence="3">DSM 41529</strain>
    </source>
</reference>
<gene>
    <name evidence="3" type="ORF">RND15_23925</name>
</gene>
<dbReference type="InterPro" id="IPR001789">
    <property type="entry name" value="Sig_transdc_resp-reg_receiver"/>
</dbReference>
<name>A0ABU2XII1_9ACTN</name>
<feature type="modified residue" description="4-aspartylphosphate" evidence="1">
    <location>
        <position position="540"/>
    </location>
</feature>
<dbReference type="Gene3D" id="3.40.50.2300">
    <property type="match status" value="1"/>
</dbReference>
<dbReference type="CDD" id="cd00156">
    <property type="entry name" value="REC"/>
    <property type="match status" value="1"/>
</dbReference>
<dbReference type="InterPro" id="IPR052754">
    <property type="entry name" value="NTPase_KAP_P-loop"/>
</dbReference>
<keyword evidence="4" id="KW-1185">Reference proteome</keyword>
<dbReference type="PANTHER" id="PTHR22674:SF6">
    <property type="entry name" value="NTPASE KAP FAMILY P-LOOP DOMAIN-CONTAINING PROTEIN 1"/>
    <property type="match status" value="1"/>
</dbReference>
<dbReference type="EMBL" id="JAVRFD010000012">
    <property type="protein sequence ID" value="MDT0545736.1"/>
    <property type="molecule type" value="Genomic_DNA"/>
</dbReference>
<organism evidence="3 4">
    <name type="scientific">Streptomyces lonegramiae</name>
    <dbReference type="NCBI Taxonomy" id="3075524"/>
    <lineage>
        <taxon>Bacteria</taxon>
        <taxon>Bacillati</taxon>
        <taxon>Actinomycetota</taxon>
        <taxon>Actinomycetes</taxon>
        <taxon>Kitasatosporales</taxon>
        <taxon>Streptomycetaceae</taxon>
        <taxon>Streptomyces</taxon>
    </lineage>
</organism>
<evidence type="ECO:0000259" key="2">
    <source>
        <dbReference type="PROSITE" id="PS50110"/>
    </source>
</evidence>
<dbReference type="RefSeq" id="WP_311726230.1">
    <property type="nucleotide sequence ID" value="NZ_JAVRFD010000012.1"/>
</dbReference>
<dbReference type="InterPro" id="IPR011006">
    <property type="entry name" value="CheY-like_superfamily"/>
</dbReference>
<evidence type="ECO:0000256" key="1">
    <source>
        <dbReference type="PROSITE-ProRule" id="PRU00169"/>
    </source>
</evidence>
<keyword evidence="1" id="KW-0597">Phosphoprotein</keyword>
<dbReference type="PROSITE" id="PS50110">
    <property type="entry name" value="RESPONSE_REGULATORY"/>
    <property type="match status" value="1"/>
</dbReference>
<dbReference type="SMART" id="SM00448">
    <property type="entry name" value="REC"/>
    <property type="match status" value="1"/>
</dbReference>
<protein>
    <submittedName>
        <fullName evidence="3">P-loop NTPase fold protein</fullName>
    </submittedName>
</protein>
<dbReference type="PANTHER" id="PTHR22674">
    <property type="entry name" value="NTPASE, KAP FAMILY P-LOOP DOMAIN-CONTAINING 1"/>
    <property type="match status" value="1"/>
</dbReference>
<dbReference type="SUPFAM" id="SSF52540">
    <property type="entry name" value="P-loop containing nucleoside triphosphate hydrolases"/>
    <property type="match status" value="1"/>
</dbReference>
<proteinExistence type="predicted"/>
<dbReference type="SUPFAM" id="SSF52172">
    <property type="entry name" value="CheY-like"/>
    <property type="match status" value="1"/>
</dbReference>
<dbReference type="InterPro" id="IPR011646">
    <property type="entry name" value="KAP_P-loop"/>
</dbReference>
<dbReference type="Proteomes" id="UP001180754">
    <property type="component" value="Unassembled WGS sequence"/>
</dbReference>
<evidence type="ECO:0000313" key="3">
    <source>
        <dbReference type="EMBL" id="MDT0545736.1"/>
    </source>
</evidence>
<dbReference type="InterPro" id="IPR027417">
    <property type="entry name" value="P-loop_NTPase"/>
</dbReference>
<comment type="caution">
    <text evidence="3">The sequence shown here is derived from an EMBL/GenBank/DDBJ whole genome shotgun (WGS) entry which is preliminary data.</text>
</comment>